<organism evidence="6 7">
    <name type="scientific">Platanthera guangdongensis</name>
    <dbReference type="NCBI Taxonomy" id="2320717"/>
    <lineage>
        <taxon>Eukaryota</taxon>
        <taxon>Viridiplantae</taxon>
        <taxon>Streptophyta</taxon>
        <taxon>Embryophyta</taxon>
        <taxon>Tracheophyta</taxon>
        <taxon>Spermatophyta</taxon>
        <taxon>Magnoliopsida</taxon>
        <taxon>Liliopsida</taxon>
        <taxon>Asparagales</taxon>
        <taxon>Orchidaceae</taxon>
        <taxon>Orchidoideae</taxon>
        <taxon>Orchideae</taxon>
        <taxon>Orchidinae</taxon>
        <taxon>Platanthera</taxon>
    </lineage>
</organism>
<dbReference type="InterPro" id="IPR040409">
    <property type="entry name" value="PCS-like"/>
</dbReference>
<dbReference type="Gene3D" id="3.90.70.30">
    <property type="entry name" value="Phytochelatin synthase, N-terminal domain"/>
    <property type="match status" value="1"/>
</dbReference>
<evidence type="ECO:0000313" key="6">
    <source>
        <dbReference type="EMBL" id="KAK8962912.1"/>
    </source>
</evidence>
<dbReference type="SUPFAM" id="SSF54001">
    <property type="entry name" value="Cysteine proteinases"/>
    <property type="match status" value="2"/>
</dbReference>
<evidence type="ECO:0000256" key="4">
    <source>
        <dbReference type="ARBA" id="ARBA00022723"/>
    </source>
</evidence>
<feature type="domain" description="Peptidase C83" evidence="5">
    <location>
        <begin position="1"/>
        <end position="266"/>
    </location>
</feature>
<dbReference type="Pfam" id="PF05023">
    <property type="entry name" value="Phytochelatin"/>
    <property type="match status" value="2"/>
</dbReference>
<dbReference type="Proteomes" id="UP001412067">
    <property type="component" value="Unassembled WGS sequence"/>
</dbReference>
<dbReference type="InterPro" id="IPR007719">
    <property type="entry name" value="PCS_N"/>
</dbReference>
<name>A0ABR2MFE2_9ASPA</name>
<accession>A0ABR2MFE2</accession>
<evidence type="ECO:0000256" key="2">
    <source>
        <dbReference type="ARBA" id="ARBA00022539"/>
    </source>
</evidence>
<protein>
    <recommendedName>
        <fullName evidence="1">glutathione gamma-glutamylcysteinyltransferase</fullName>
        <ecNumber evidence="1">2.3.2.15</ecNumber>
    </recommendedName>
</protein>
<gene>
    <name evidence="6" type="primary">PCS1</name>
    <name evidence="6" type="ORF">KSP40_PGU014783</name>
</gene>
<reference evidence="6 7" key="1">
    <citation type="journal article" date="2022" name="Nat. Plants">
        <title>Genomes of leafy and leafless Platanthera orchids illuminate the evolution of mycoheterotrophy.</title>
        <authorList>
            <person name="Li M.H."/>
            <person name="Liu K.W."/>
            <person name="Li Z."/>
            <person name="Lu H.C."/>
            <person name="Ye Q.L."/>
            <person name="Zhang D."/>
            <person name="Wang J.Y."/>
            <person name="Li Y.F."/>
            <person name="Zhong Z.M."/>
            <person name="Liu X."/>
            <person name="Yu X."/>
            <person name="Liu D.K."/>
            <person name="Tu X.D."/>
            <person name="Liu B."/>
            <person name="Hao Y."/>
            <person name="Liao X.Y."/>
            <person name="Jiang Y.T."/>
            <person name="Sun W.H."/>
            <person name="Chen J."/>
            <person name="Chen Y.Q."/>
            <person name="Ai Y."/>
            <person name="Zhai J.W."/>
            <person name="Wu S.S."/>
            <person name="Zhou Z."/>
            <person name="Hsiao Y.Y."/>
            <person name="Wu W.L."/>
            <person name="Chen Y.Y."/>
            <person name="Lin Y.F."/>
            <person name="Hsu J.L."/>
            <person name="Li C.Y."/>
            <person name="Wang Z.W."/>
            <person name="Zhao X."/>
            <person name="Zhong W.Y."/>
            <person name="Ma X.K."/>
            <person name="Ma L."/>
            <person name="Huang J."/>
            <person name="Chen G.Z."/>
            <person name="Huang M.Z."/>
            <person name="Huang L."/>
            <person name="Peng D.H."/>
            <person name="Luo Y.B."/>
            <person name="Zou S.Q."/>
            <person name="Chen S.P."/>
            <person name="Lan S."/>
            <person name="Tsai W.C."/>
            <person name="Van de Peer Y."/>
            <person name="Liu Z.J."/>
        </authorList>
    </citation>
    <scope>NUCLEOTIDE SEQUENCE [LARGE SCALE GENOMIC DNA]</scope>
    <source>
        <strain evidence="6">Lor288</strain>
    </source>
</reference>
<evidence type="ECO:0000313" key="7">
    <source>
        <dbReference type="Proteomes" id="UP001412067"/>
    </source>
</evidence>
<dbReference type="PANTHER" id="PTHR33447:SF2">
    <property type="entry name" value="GLUTATHIONE GAMMA-GLUTAMYLCYSTEINYLTRANSFERASE"/>
    <property type="match status" value="1"/>
</dbReference>
<dbReference type="PANTHER" id="PTHR33447">
    <property type="entry name" value="GLUTATHIONE GAMMA-GLUTAMYLCYSTEINYLTRANSFERASE"/>
    <property type="match status" value="1"/>
</dbReference>
<keyword evidence="7" id="KW-1185">Reference proteome</keyword>
<dbReference type="EMBL" id="JBBWWR010000008">
    <property type="protein sequence ID" value="KAK8962912.1"/>
    <property type="molecule type" value="Genomic_DNA"/>
</dbReference>
<evidence type="ECO:0000256" key="1">
    <source>
        <dbReference type="ARBA" id="ARBA00012468"/>
    </source>
</evidence>
<dbReference type="PROSITE" id="PS51443">
    <property type="entry name" value="PCS"/>
    <property type="match status" value="1"/>
</dbReference>
<keyword evidence="3" id="KW-0808">Transferase</keyword>
<sequence>MAVGGLYRRILPSPPAIEFASSEGKQLFSEALQCGTMEGFFKLISSFQTQSEPAYCGLASLSMVLNALSIDPGRKWKADTLLVFTGCPMLFLSFFYPNRYFEPYIHKFFCTLLRALFGALDKPCPWRWFDESMLDCCEPLEKVKAEGITFGKVACLAHCSGAKVKAYRTNQSSLDDFRDYIIRCTSSEEWHLIASYHRKPFKQFISSFAEPTELKPKMPIDVQDDWLGMISIFESMSEFLTARGAQYDFKTSQGKMGTNKFGKRNH</sequence>
<dbReference type="InterPro" id="IPR038765">
    <property type="entry name" value="Papain-like_cys_pep_sf"/>
</dbReference>
<dbReference type="InterPro" id="IPR038156">
    <property type="entry name" value="PCS_N_sf"/>
</dbReference>
<comment type="caution">
    <text evidence="6">The sequence shown here is derived from an EMBL/GenBank/DDBJ whole genome shotgun (WGS) entry which is preliminary data.</text>
</comment>
<dbReference type="EC" id="2.3.2.15" evidence="1"/>
<proteinExistence type="predicted"/>
<evidence type="ECO:0000256" key="3">
    <source>
        <dbReference type="ARBA" id="ARBA00022679"/>
    </source>
</evidence>
<evidence type="ECO:0000259" key="5">
    <source>
        <dbReference type="PROSITE" id="PS51443"/>
    </source>
</evidence>
<keyword evidence="4" id="KW-0479">Metal-binding</keyword>
<keyword evidence="2" id="KW-0104">Cadmium</keyword>